<reference evidence="1" key="1">
    <citation type="submission" date="2020-02" db="EMBL/GenBank/DDBJ databases">
        <authorList>
            <person name="Meier V. D."/>
        </authorList>
    </citation>
    <scope>NUCLEOTIDE SEQUENCE</scope>
    <source>
        <strain evidence="1">AVDCRST_MAG94</strain>
    </source>
</reference>
<dbReference type="AlphaFoldDB" id="A0A6J4M9K0"/>
<feature type="non-terminal residue" evidence="1">
    <location>
        <position position="1"/>
    </location>
</feature>
<feature type="non-terminal residue" evidence="1">
    <location>
        <position position="38"/>
    </location>
</feature>
<accession>A0A6J4M9K0</accession>
<gene>
    <name evidence="1" type="ORF">AVDCRST_MAG94-2910</name>
</gene>
<name>A0A6J4M9K0_9CYAN</name>
<dbReference type="EMBL" id="CADCTY010001022">
    <property type="protein sequence ID" value="CAA9352848.1"/>
    <property type="molecule type" value="Genomic_DNA"/>
</dbReference>
<sequence length="38" mass="4102">CGVVLILLLQISPLIKLCLLPPYLCIAVQRLVASPRAT</sequence>
<protein>
    <submittedName>
        <fullName evidence="1">Uncharacterized protein</fullName>
    </submittedName>
</protein>
<organism evidence="1">
    <name type="scientific">uncultured Leptolyngbya sp</name>
    <dbReference type="NCBI Taxonomy" id="332963"/>
    <lineage>
        <taxon>Bacteria</taxon>
        <taxon>Bacillati</taxon>
        <taxon>Cyanobacteriota</taxon>
        <taxon>Cyanophyceae</taxon>
        <taxon>Leptolyngbyales</taxon>
        <taxon>Leptolyngbyaceae</taxon>
        <taxon>Leptolyngbya group</taxon>
        <taxon>Leptolyngbya</taxon>
        <taxon>environmental samples</taxon>
    </lineage>
</organism>
<proteinExistence type="predicted"/>
<evidence type="ECO:0000313" key="1">
    <source>
        <dbReference type="EMBL" id="CAA9352848.1"/>
    </source>
</evidence>